<proteinExistence type="predicted"/>
<dbReference type="OrthoDB" id="2016588at2759"/>
<dbReference type="AlphaFoldDB" id="A0A059CB44"/>
<feature type="domain" description="Cystatin" evidence="4">
    <location>
        <begin position="26"/>
        <end position="115"/>
    </location>
</feature>
<dbReference type="Gramene" id="KCW75170">
    <property type="protein sequence ID" value="KCW75170"/>
    <property type="gene ID" value="EUGRSUZ_E03921"/>
</dbReference>
<evidence type="ECO:0000256" key="3">
    <source>
        <dbReference type="SAM" id="SignalP"/>
    </source>
</evidence>
<dbReference type="SMART" id="SM00043">
    <property type="entry name" value="CY"/>
    <property type="match status" value="1"/>
</dbReference>
<accession>A0A059CB44</accession>
<dbReference type="CDD" id="cd00042">
    <property type="entry name" value="CY"/>
    <property type="match status" value="1"/>
</dbReference>
<evidence type="ECO:0000256" key="1">
    <source>
        <dbReference type="ARBA" id="ARBA00022690"/>
    </source>
</evidence>
<dbReference type="InParanoid" id="A0A059CB44"/>
<dbReference type="SUPFAM" id="SSF54403">
    <property type="entry name" value="Cystatin/monellin"/>
    <property type="match status" value="1"/>
</dbReference>
<evidence type="ECO:0000313" key="5">
    <source>
        <dbReference type="EMBL" id="KCW75170.1"/>
    </source>
</evidence>
<dbReference type="OMA" id="VHESYDY"/>
<evidence type="ECO:0000256" key="2">
    <source>
        <dbReference type="ARBA" id="ARBA00022704"/>
    </source>
</evidence>
<gene>
    <name evidence="5" type="ORF">EUGRSUZ_E03921</name>
</gene>
<dbReference type="InterPro" id="IPR046350">
    <property type="entry name" value="Cystatin_sf"/>
</dbReference>
<evidence type="ECO:0000259" key="4">
    <source>
        <dbReference type="SMART" id="SM00043"/>
    </source>
</evidence>
<sequence>MRLLILAAAVLLLLQVSAAGAARTEGLLGGWKPIKNLSDPYVREIAEFAVKTRNDEAKSGLALEKVVKGEMQVVSGTKYRLVIEVKDGADTKSFEAVVWDKSWEHSRRLSSFKAVRGKA</sequence>
<feature type="chain" id="PRO_5018584536" description="Cystatin domain-containing protein" evidence="3">
    <location>
        <begin position="22"/>
        <end position="119"/>
    </location>
</feature>
<keyword evidence="2" id="KW-0789">Thiol protease inhibitor</keyword>
<dbReference type="EMBL" id="KK198757">
    <property type="protein sequence ID" value="KCW75170.1"/>
    <property type="molecule type" value="Genomic_DNA"/>
</dbReference>
<dbReference type="Gene3D" id="3.10.450.10">
    <property type="match status" value="1"/>
</dbReference>
<dbReference type="MEROPS" id="I55.001"/>
<dbReference type="FunCoup" id="A0A059CB44">
    <property type="interactions" value="1"/>
</dbReference>
<name>A0A059CB44_EUCGR</name>
<dbReference type="InterPro" id="IPR000010">
    <property type="entry name" value="Cystatin_dom"/>
</dbReference>
<reference evidence="5" key="1">
    <citation type="submission" date="2013-07" db="EMBL/GenBank/DDBJ databases">
        <title>The genome of Eucalyptus grandis.</title>
        <authorList>
            <person name="Schmutz J."/>
            <person name="Hayes R."/>
            <person name="Myburg A."/>
            <person name="Tuskan G."/>
            <person name="Grattapaglia D."/>
            <person name="Rokhsar D.S."/>
        </authorList>
    </citation>
    <scope>NUCLEOTIDE SEQUENCE</scope>
    <source>
        <tissue evidence="5">Leaf extractions</tissue>
    </source>
</reference>
<dbReference type="KEGG" id="egr:104445630"/>
<keyword evidence="1" id="KW-0646">Protease inhibitor</keyword>
<dbReference type="PANTHER" id="PTHR47364">
    <property type="entry name" value="CYSTEINE PROTEINASE INHIBITOR 5"/>
    <property type="match status" value="1"/>
</dbReference>
<feature type="signal peptide" evidence="3">
    <location>
        <begin position="1"/>
        <end position="21"/>
    </location>
</feature>
<dbReference type="GO" id="GO:0004869">
    <property type="term" value="F:cysteine-type endopeptidase inhibitor activity"/>
    <property type="evidence" value="ECO:0007669"/>
    <property type="project" value="UniProtKB-KW"/>
</dbReference>
<dbReference type="PANTHER" id="PTHR47364:SF2">
    <property type="entry name" value="CYSTEINE PROTEINASE INHIBITOR 5"/>
    <property type="match status" value="1"/>
</dbReference>
<dbReference type="Pfam" id="PF16845">
    <property type="entry name" value="SQAPI"/>
    <property type="match status" value="1"/>
</dbReference>
<organism evidence="5">
    <name type="scientific">Eucalyptus grandis</name>
    <name type="common">Flooded gum</name>
    <dbReference type="NCBI Taxonomy" id="71139"/>
    <lineage>
        <taxon>Eukaryota</taxon>
        <taxon>Viridiplantae</taxon>
        <taxon>Streptophyta</taxon>
        <taxon>Embryophyta</taxon>
        <taxon>Tracheophyta</taxon>
        <taxon>Spermatophyta</taxon>
        <taxon>Magnoliopsida</taxon>
        <taxon>eudicotyledons</taxon>
        <taxon>Gunneridae</taxon>
        <taxon>Pentapetalae</taxon>
        <taxon>rosids</taxon>
        <taxon>malvids</taxon>
        <taxon>Myrtales</taxon>
        <taxon>Myrtaceae</taxon>
        <taxon>Myrtoideae</taxon>
        <taxon>Eucalypteae</taxon>
        <taxon>Eucalyptus</taxon>
    </lineage>
</organism>
<dbReference type="eggNOG" id="ENOG502S46Q">
    <property type="taxonomic scope" value="Eukaryota"/>
</dbReference>
<protein>
    <recommendedName>
        <fullName evidence="4">Cystatin domain-containing protein</fullName>
    </recommendedName>
</protein>
<keyword evidence="3" id="KW-0732">Signal</keyword>